<organism evidence="13 14">
    <name type="scientific">Sphingobium rhizovicinum</name>
    <dbReference type="NCBI Taxonomy" id="432308"/>
    <lineage>
        <taxon>Bacteria</taxon>
        <taxon>Pseudomonadati</taxon>
        <taxon>Pseudomonadota</taxon>
        <taxon>Alphaproteobacteria</taxon>
        <taxon>Sphingomonadales</taxon>
        <taxon>Sphingomonadaceae</taxon>
        <taxon>Sphingobium</taxon>
    </lineage>
</organism>
<evidence type="ECO:0000256" key="2">
    <source>
        <dbReference type="ARBA" id="ARBA00022448"/>
    </source>
</evidence>
<evidence type="ECO:0000313" key="13">
    <source>
        <dbReference type="EMBL" id="MFC3443735.1"/>
    </source>
</evidence>
<dbReference type="InterPro" id="IPR012910">
    <property type="entry name" value="Plug_dom"/>
</dbReference>
<keyword evidence="5 9" id="KW-0798">TonB box</keyword>
<evidence type="ECO:0000256" key="4">
    <source>
        <dbReference type="ARBA" id="ARBA00022692"/>
    </source>
</evidence>
<evidence type="ECO:0000256" key="6">
    <source>
        <dbReference type="ARBA" id="ARBA00023136"/>
    </source>
</evidence>
<dbReference type="InterPro" id="IPR000531">
    <property type="entry name" value="Beta-barrel_TonB"/>
</dbReference>
<dbReference type="InterPro" id="IPR039426">
    <property type="entry name" value="TonB-dep_rcpt-like"/>
</dbReference>
<dbReference type="InterPro" id="IPR037066">
    <property type="entry name" value="Plug_dom_sf"/>
</dbReference>
<dbReference type="PANTHER" id="PTHR47234:SF3">
    <property type="entry name" value="SECRETIN_TONB SHORT N-TERMINAL DOMAIN-CONTAINING PROTEIN"/>
    <property type="match status" value="1"/>
</dbReference>
<dbReference type="PROSITE" id="PS52016">
    <property type="entry name" value="TONB_DEPENDENT_REC_3"/>
    <property type="match status" value="1"/>
</dbReference>
<dbReference type="Gene3D" id="2.40.170.20">
    <property type="entry name" value="TonB-dependent receptor, beta-barrel domain"/>
    <property type="match status" value="1"/>
</dbReference>
<dbReference type="Pfam" id="PF00593">
    <property type="entry name" value="TonB_dep_Rec_b-barrel"/>
    <property type="match status" value="1"/>
</dbReference>
<evidence type="ECO:0000256" key="1">
    <source>
        <dbReference type="ARBA" id="ARBA00004571"/>
    </source>
</evidence>
<comment type="subcellular location">
    <subcellularLocation>
        <location evidence="1 8">Cell outer membrane</location>
        <topology evidence="1 8">Multi-pass membrane protein</topology>
    </subcellularLocation>
</comment>
<dbReference type="Proteomes" id="UP001595681">
    <property type="component" value="Unassembled WGS sequence"/>
</dbReference>
<evidence type="ECO:0000313" key="14">
    <source>
        <dbReference type="Proteomes" id="UP001595681"/>
    </source>
</evidence>
<gene>
    <name evidence="13" type="ORF">ACFOKF_21490</name>
</gene>
<evidence type="ECO:0000256" key="8">
    <source>
        <dbReference type="PROSITE-ProRule" id="PRU01360"/>
    </source>
</evidence>
<dbReference type="SUPFAM" id="SSF56935">
    <property type="entry name" value="Porins"/>
    <property type="match status" value="1"/>
</dbReference>
<dbReference type="RefSeq" id="WP_380798594.1">
    <property type="nucleotide sequence ID" value="NZ_JBHRVU010000005.1"/>
</dbReference>
<feature type="domain" description="TonB-dependent receptor plug" evidence="12">
    <location>
        <begin position="61"/>
        <end position="175"/>
    </location>
</feature>
<evidence type="ECO:0000256" key="7">
    <source>
        <dbReference type="ARBA" id="ARBA00023237"/>
    </source>
</evidence>
<comment type="similarity">
    <text evidence="8 9">Belongs to the TonB-dependent receptor family.</text>
</comment>
<evidence type="ECO:0000259" key="12">
    <source>
        <dbReference type="Pfam" id="PF07715"/>
    </source>
</evidence>
<keyword evidence="13" id="KW-0675">Receptor</keyword>
<keyword evidence="7 8" id="KW-0998">Cell outer membrane</keyword>
<sequence>MKNVKVGLATWLKASVCITAFALGSAAHAQSTANASDPAAEESAVPEITVTGTRVVRDGYNSPTPVSVVGADEIARSATPNVADYVNTLPAVSGSSTPRTTTNQVGAGRQGINSMNLRGIGEVRTLTLLDGRRVGGMVNNGVVDVSELPQQLISRVDVVTGGASASYGSDALSGVVNFVLDTKFTGFKGEVSGGITDYGDNENWKVALSAGTDFADGRGHVLLSGEISHEEGIYDPTNRGWATEGWAYINNPAYTATNGQPRVLLRPNVALSTAALGGAVACSATSACSSLRGIAFGPGGAMYNLNFGPIVSDPIMSGGTVAGNSLRNGVDNSILPEQNRRNLFGRVSFDVADDWNVYAEGMVSHLDTDTRYYYGGMANSLTVRADNAYMPASLSSAITALGLTSVPFGTMKGDNGASGAHAEHGYFRGVAGVDGKFEALGTQWTMNAYYEYARATLHNTATNATLLPNFNRAIDAVFAPNGSIVCRSTLTNPGDGCVPYNLFGEGVNSQAAIDYVTGDPYRKDVYKQNVFSINFAGEPFDIWAGPVSVAFGAEHRTESASGYADAITSVSTGNWDTTGGLPTIGDYKVSDVYFETVIPLAKDVAWARSLNLNAAVRAVKYDSGTFATWKVGAEYAPIDGIRIRGIVSRDVREANLADRYAGFFQAQSSFQDPNNNGAATTARSLASGNPNLDPEIGKTYSAGVVLQPRFLPGFNASVDFYKVDVSGAIGSLTIQQIVNLCYAGNQDACGLIIATPGEANQYDVYVQPLNLASESTKGLDIEASYRFNMDDVVPGIGGGVTIRALATHYIKYTIDSGIPGSIPTERAGTVNLPDWRYSFSVNYDNGPFSLTGTARGISGGVINNEYIECTNGCPATTGNNPTYDDITVPGATYFDLAATYRFGESRQYELFFNVRNLTNKDPAIVAAGPTGYGSWTNFPISAGQYDTIGRVFRAGFRFKM</sequence>
<dbReference type="Gene3D" id="2.170.130.10">
    <property type="entry name" value="TonB-dependent receptor, plug domain"/>
    <property type="match status" value="1"/>
</dbReference>
<keyword evidence="2 8" id="KW-0813">Transport</keyword>
<evidence type="ECO:0000256" key="5">
    <source>
        <dbReference type="ARBA" id="ARBA00023077"/>
    </source>
</evidence>
<keyword evidence="6 8" id="KW-0472">Membrane</keyword>
<dbReference type="Pfam" id="PF07715">
    <property type="entry name" value="Plug"/>
    <property type="match status" value="1"/>
</dbReference>
<protein>
    <submittedName>
        <fullName evidence="13">TonB-dependent receptor plug domain-containing protein</fullName>
    </submittedName>
</protein>
<reference evidence="14" key="1">
    <citation type="journal article" date="2019" name="Int. J. Syst. Evol. Microbiol.">
        <title>The Global Catalogue of Microorganisms (GCM) 10K type strain sequencing project: providing services to taxonomists for standard genome sequencing and annotation.</title>
        <authorList>
            <consortium name="The Broad Institute Genomics Platform"/>
            <consortium name="The Broad Institute Genome Sequencing Center for Infectious Disease"/>
            <person name="Wu L."/>
            <person name="Ma J."/>
        </authorList>
    </citation>
    <scope>NUCLEOTIDE SEQUENCE [LARGE SCALE GENOMIC DNA]</scope>
    <source>
        <strain evidence="14">CCM 7491</strain>
    </source>
</reference>
<keyword evidence="3 8" id="KW-1134">Transmembrane beta strand</keyword>
<feature type="signal peptide" evidence="10">
    <location>
        <begin position="1"/>
        <end position="29"/>
    </location>
</feature>
<keyword evidence="10" id="KW-0732">Signal</keyword>
<proteinExistence type="inferred from homology"/>
<keyword evidence="14" id="KW-1185">Reference proteome</keyword>
<accession>A0ABV7NMU3</accession>
<evidence type="ECO:0000256" key="3">
    <source>
        <dbReference type="ARBA" id="ARBA00022452"/>
    </source>
</evidence>
<dbReference type="PANTHER" id="PTHR47234">
    <property type="match status" value="1"/>
</dbReference>
<keyword evidence="4 8" id="KW-0812">Transmembrane</keyword>
<name>A0ABV7NMU3_9SPHN</name>
<evidence type="ECO:0000259" key="11">
    <source>
        <dbReference type="Pfam" id="PF00593"/>
    </source>
</evidence>
<evidence type="ECO:0000256" key="10">
    <source>
        <dbReference type="SAM" id="SignalP"/>
    </source>
</evidence>
<feature type="chain" id="PRO_5045219459" evidence="10">
    <location>
        <begin position="30"/>
        <end position="960"/>
    </location>
</feature>
<evidence type="ECO:0000256" key="9">
    <source>
        <dbReference type="RuleBase" id="RU003357"/>
    </source>
</evidence>
<comment type="caution">
    <text evidence="13">The sequence shown here is derived from an EMBL/GenBank/DDBJ whole genome shotgun (WGS) entry which is preliminary data.</text>
</comment>
<dbReference type="InterPro" id="IPR036942">
    <property type="entry name" value="Beta-barrel_TonB_sf"/>
</dbReference>
<dbReference type="EMBL" id="JBHRVU010000005">
    <property type="protein sequence ID" value="MFC3443735.1"/>
    <property type="molecule type" value="Genomic_DNA"/>
</dbReference>
<feature type="domain" description="TonB-dependent receptor-like beta-barrel" evidence="11">
    <location>
        <begin position="428"/>
        <end position="917"/>
    </location>
</feature>